<dbReference type="PANTHER" id="PTHR11727:SF17">
    <property type="entry name" value="DIMETHYLADENOSINE TRANSFERASE 1, MITOCHONDRIAL"/>
    <property type="match status" value="1"/>
</dbReference>
<evidence type="ECO:0000256" key="3">
    <source>
        <dbReference type="ARBA" id="ARBA00022603"/>
    </source>
</evidence>
<keyword evidence="9" id="KW-0238">DNA-binding</keyword>
<evidence type="ECO:0000256" key="12">
    <source>
        <dbReference type="ARBA" id="ARBA00061148"/>
    </source>
</evidence>
<organism evidence="16 17">
    <name type="scientific">Monopterus albus</name>
    <name type="common">Swamp eel</name>
    <dbReference type="NCBI Taxonomy" id="43700"/>
    <lineage>
        <taxon>Eukaryota</taxon>
        <taxon>Metazoa</taxon>
        <taxon>Chordata</taxon>
        <taxon>Craniata</taxon>
        <taxon>Vertebrata</taxon>
        <taxon>Euteleostomi</taxon>
        <taxon>Actinopterygii</taxon>
        <taxon>Neopterygii</taxon>
        <taxon>Teleostei</taxon>
        <taxon>Neoteleostei</taxon>
        <taxon>Acanthomorphata</taxon>
        <taxon>Anabantaria</taxon>
        <taxon>Synbranchiformes</taxon>
        <taxon>Synbranchidae</taxon>
        <taxon>Monopterus</taxon>
    </lineage>
</organism>
<dbReference type="GO" id="GO:0003723">
    <property type="term" value="F:RNA binding"/>
    <property type="evidence" value="ECO:0007669"/>
    <property type="project" value="UniProtKB-UniRule"/>
</dbReference>
<keyword evidence="10" id="KW-0496">Mitochondrion</keyword>
<dbReference type="EC" id="2.1.1.-" evidence="14"/>
<protein>
    <recommendedName>
        <fullName evidence="14">rRNA adenine N(6)-methyltransferase</fullName>
        <ecNumber evidence="14">2.1.1.-</ecNumber>
    </recommendedName>
</protein>
<dbReference type="CTD" id="51106"/>
<dbReference type="GO" id="GO:0006391">
    <property type="term" value="P:transcription initiation at mitochondrial promoter"/>
    <property type="evidence" value="ECO:0007669"/>
    <property type="project" value="TreeGrafter"/>
</dbReference>
<evidence type="ECO:0000256" key="2">
    <source>
        <dbReference type="ARBA" id="ARBA00022552"/>
    </source>
</evidence>
<dbReference type="GO" id="GO:0034246">
    <property type="term" value="F:mitochondrial transcription factor activity"/>
    <property type="evidence" value="ECO:0007669"/>
    <property type="project" value="TreeGrafter"/>
</dbReference>
<keyword evidence="3 13" id="KW-0489">Methyltransferase</keyword>
<evidence type="ECO:0000256" key="14">
    <source>
        <dbReference type="RuleBase" id="RU362106"/>
    </source>
</evidence>
<dbReference type="InterPro" id="IPR020598">
    <property type="entry name" value="rRNA_Ade_methylase_Trfase_N"/>
</dbReference>
<evidence type="ECO:0000256" key="10">
    <source>
        <dbReference type="ARBA" id="ARBA00023128"/>
    </source>
</evidence>
<evidence type="ECO:0000256" key="4">
    <source>
        <dbReference type="ARBA" id="ARBA00022679"/>
    </source>
</evidence>
<name>A0A3Q3QNR0_MONAL</name>
<reference evidence="16" key="1">
    <citation type="submission" date="2025-08" db="UniProtKB">
        <authorList>
            <consortium name="Ensembl"/>
        </authorList>
    </citation>
    <scope>IDENTIFICATION</scope>
</reference>
<dbReference type="GO" id="GO:0005759">
    <property type="term" value="C:mitochondrial matrix"/>
    <property type="evidence" value="ECO:0007669"/>
    <property type="project" value="TreeGrafter"/>
</dbReference>
<feature type="binding site" evidence="13">
    <location>
        <position position="112"/>
    </location>
    <ligand>
        <name>S-adenosyl-L-methionine</name>
        <dbReference type="ChEBI" id="CHEBI:59789"/>
    </ligand>
</feature>
<dbReference type="Proteomes" id="UP000261600">
    <property type="component" value="Unplaced"/>
</dbReference>
<dbReference type="KEGG" id="malb:109964988"/>
<keyword evidence="2 14" id="KW-0698">rRNA processing</keyword>
<dbReference type="PROSITE" id="PS51689">
    <property type="entry name" value="SAM_RNA_A_N6_MT"/>
    <property type="match status" value="1"/>
</dbReference>
<dbReference type="Gene3D" id="1.10.8.100">
    <property type="entry name" value="Ribosomal RNA adenine dimethylase-like, domain 2"/>
    <property type="match status" value="1"/>
</dbReference>
<dbReference type="RefSeq" id="XP_020464306.1">
    <property type="nucleotide sequence ID" value="XM_020608650.1"/>
</dbReference>
<evidence type="ECO:0000256" key="8">
    <source>
        <dbReference type="ARBA" id="ARBA00023015"/>
    </source>
</evidence>
<keyword evidence="11" id="KW-0804">Transcription</keyword>
<feature type="binding site" evidence="13">
    <location>
        <position position="64"/>
    </location>
    <ligand>
        <name>S-adenosyl-L-methionine</name>
        <dbReference type="ChEBI" id="CHEBI:59789"/>
    </ligand>
</feature>
<comment type="subcellular location">
    <subcellularLocation>
        <location evidence="1">Mitochondrion</location>
    </subcellularLocation>
</comment>
<evidence type="ECO:0000313" key="17">
    <source>
        <dbReference type="Proteomes" id="UP000261600"/>
    </source>
</evidence>
<feature type="domain" description="Ribosomal RNA adenine methylase transferase N-terminal" evidence="15">
    <location>
        <begin position="44"/>
        <end position="235"/>
    </location>
</feature>
<dbReference type="InterPro" id="IPR011530">
    <property type="entry name" value="rRNA_adenine_dimethylase"/>
</dbReference>
<evidence type="ECO:0000256" key="5">
    <source>
        <dbReference type="ARBA" id="ARBA00022691"/>
    </source>
</evidence>
<dbReference type="InterPro" id="IPR001737">
    <property type="entry name" value="KsgA/Erm"/>
</dbReference>
<feature type="binding site" evidence="13">
    <location>
        <position position="39"/>
    </location>
    <ligand>
        <name>S-adenosyl-L-methionine</name>
        <dbReference type="ChEBI" id="CHEBI:59789"/>
    </ligand>
</feature>
<keyword evidence="8" id="KW-0805">Transcription regulation</keyword>
<evidence type="ECO:0000256" key="11">
    <source>
        <dbReference type="ARBA" id="ARBA00023163"/>
    </source>
</evidence>
<feature type="binding site" evidence="13">
    <location>
        <position position="37"/>
    </location>
    <ligand>
        <name>S-adenosyl-L-methionine</name>
        <dbReference type="ChEBI" id="CHEBI:59789"/>
    </ligand>
</feature>
<dbReference type="SUPFAM" id="SSF53335">
    <property type="entry name" value="S-adenosyl-L-methionine-dependent methyltransferases"/>
    <property type="match status" value="1"/>
</dbReference>
<evidence type="ECO:0000256" key="9">
    <source>
        <dbReference type="ARBA" id="ARBA00023125"/>
    </source>
</evidence>
<feature type="binding site" evidence="13">
    <location>
        <position position="142"/>
    </location>
    <ligand>
        <name>S-adenosyl-L-methionine</name>
        <dbReference type="ChEBI" id="CHEBI:59789"/>
    </ligand>
</feature>
<dbReference type="CDD" id="cd02440">
    <property type="entry name" value="AdoMet_MTases"/>
    <property type="match status" value="1"/>
</dbReference>
<evidence type="ECO:0000256" key="1">
    <source>
        <dbReference type="ARBA" id="ARBA00004173"/>
    </source>
</evidence>
<dbReference type="Pfam" id="PF00398">
    <property type="entry name" value="RrnaAD"/>
    <property type="match status" value="1"/>
</dbReference>
<sequence length="377" mass="42699">MMAASGKLASFRLPPLPTLGELIKLYNLQAEKQLSQNFLLDLRLTDKIVRQAGSLRDAYVCEVGPGPGGLTRSVLNAGAADLLVVEKDTRFIPGLKLLSEAAPGKLRIVHGDILTYRMDRGFPLNISKPWEEDPPNLHIIGNLPFNVSTPLIIKWLENIANRTGPFVYGRTRLTLTFQKEVVERLTASTGSKQRSRLSIMSQYLCTVRSCFTIPGQAFVPKPKVDVGVVHFTPLVQPQIQQPFKLVEKLVRNIFQFRRKHCHKGIEKLFPEVCRVELTQEMMQKADVDPTLRPTELTMSQFRALADAYAHLCTHEPSLLGYEFREELREKRLAGRKNTPMKTFMDMPADTPIRPQQTCWKYKESKRSPLAQETTDSS</sequence>
<evidence type="ECO:0000313" key="16">
    <source>
        <dbReference type="Ensembl" id="ENSMALP00000016636.1"/>
    </source>
</evidence>
<evidence type="ECO:0000256" key="13">
    <source>
        <dbReference type="PROSITE-ProRule" id="PRU01026"/>
    </source>
</evidence>
<dbReference type="FunFam" id="3.40.50.150:FF:000109">
    <property type="entry name" value="rRNA adenine N(6)-methyltransferase"/>
    <property type="match status" value="1"/>
</dbReference>
<keyword evidence="17" id="KW-1185">Reference proteome</keyword>
<dbReference type="Ensembl" id="ENSMALT00000016971.1">
    <property type="protein sequence ID" value="ENSMALP00000016636.1"/>
    <property type="gene ID" value="ENSMALG00000011657.1"/>
</dbReference>
<keyword evidence="5 13" id="KW-0949">S-adenosyl-L-methionine</keyword>
<dbReference type="SMART" id="SM00650">
    <property type="entry name" value="rADc"/>
    <property type="match status" value="1"/>
</dbReference>
<dbReference type="GO" id="GO:0003677">
    <property type="term" value="F:DNA binding"/>
    <property type="evidence" value="ECO:0007669"/>
    <property type="project" value="UniProtKB-KW"/>
</dbReference>
<dbReference type="PANTHER" id="PTHR11727">
    <property type="entry name" value="DIMETHYLADENOSINE TRANSFERASE"/>
    <property type="match status" value="1"/>
</dbReference>
<evidence type="ECO:0000256" key="7">
    <source>
        <dbReference type="ARBA" id="ARBA00022946"/>
    </source>
</evidence>
<dbReference type="InterPro" id="IPR023165">
    <property type="entry name" value="rRNA_Ade_diMease-like_C"/>
</dbReference>
<reference evidence="16" key="2">
    <citation type="submission" date="2025-09" db="UniProtKB">
        <authorList>
            <consortium name="Ensembl"/>
        </authorList>
    </citation>
    <scope>IDENTIFICATION</scope>
</reference>
<dbReference type="FunFam" id="1.10.8.100:FF:000004">
    <property type="entry name" value="rRNA adenine N(6)-methyltransferase"/>
    <property type="match status" value="1"/>
</dbReference>
<keyword evidence="4 13" id="KW-0808">Transferase</keyword>
<keyword evidence="7" id="KW-0809">Transit peptide</keyword>
<dbReference type="NCBIfam" id="TIGR00755">
    <property type="entry name" value="ksgA"/>
    <property type="match status" value="1"/>
</dbReference>
<proteinExistence type="inferred from homology"/>
<dbReference type="STRING" id="43700.ENSMALP00000016636"/>
<dbReference type="OrthoDB" id="16079at2759"/>
<dbReference type="GO" id="GO:1904047">
    <property type="term" value="F:S-adenosyl-L-methionine binding"/>
    <property type="evidence" value="ECO:0007669"/>
    <property type="project" value="UniProtKB-ARBA"/>
</dbReference>
<keyword evidence="6 13" id="KW-0694">RNA-binding</keyword>
<dbReference type="GO" id="GO:0000179">
    <property type="term" value="F:rRNA (adenine-N6,N6-)-dimethyltransferase activity"/>
    <property type="evidence" value="ECO:0007669"/>
    <property type="project" value="UniProtKB-UniRule"/>
</dbReference>
<dbReference type="HAMAP" id="MF_00607">
    <property type="entry name" value="16SrRNA_methyltr_A"/>
    <property type="match status" value="1"/>
</dbReference>
<dbReference type="InterPro" id="IPR029063">
    <property type="entry name" value="SAM-dependent_MTases_sf"/>
</dbReference>
<feature type="binding site" evidence="13">
    <location>
        <position position="86"/>
    </location>
    <ligand>
        <name>S-adenosyl-L-methionine</name>
        <dbReference type="ChEBI" id="CHEBI:59789"/>
    </ligand>
</feature>
<dbReference type="Gene3D" id="3.40.50.150">
    <property type="entry name" value="Vaccinia Virus protein VP39"/>
    <property type="match status" value="1"/>
</dbReference>
<evidence type="ECO:0000256" key="6">
    <source>
        <dbReference type="ARBA" id="ARBA00022884"/>
    </source>
</evidence>
<evidence type="ECO:0000259" key="15">
    <source>
        <dbReference type="SMART" id="SM00650"/>
    </source>
</evidence>
<comment type="similarity">
    <text evidence="12">Belongs to the class I-like SAM-binding methyltransferase superfamily. rRNA adenine N(6)-methyltransferase family. KsgA subfamily.</text>
</comment>
<dbReference type="RefSeq" id="XP_020464305.1">
    <property type="nucleotide sequence ID" value="XM_020608649.1"/>
</dbReference>
<dbReference type="GeneID" id="109964988"/>
<dbReference type="AlphaFoldDB" id="A0A3Q3QNR0"/>
<accession>A0A3Q3QNR0</accession>